<evidence type="ECO:0000313" key="2">
    <source>
        <dbReference type="Proteomes" id="UP000077726"/>
    </source>
</evidence>
<name>A0A1B6VZA1_9NEIS</name>
<sequence>MQDYGGLTLNHKNIFSKQYPDIEYENEFIDFFKQNHSLLIESGADDFRLMMDVYCSGQCNFEIFDKLWLAELSRYHVSLPISVYLTRQE</sequence>
<gene>
    <name evidence="1" type="ORF">A7Q00_05335</name>
</gene>
<comment type="caution">
    <text evidence="1">The sequence shown here is derived from an EMBL/GenBank/DDBJ whole genome shotgun (WGS) entry which is preliminary data.</text>
</comment>
<dbReference type="OrthoDB" id="8613658at2"/>
<proteinExistence type="predicted"/>
<accession>A0A1B6VZA1</accession>
<protein>
    <submittedName>
        <fullName evidence="1">Uncharacterized protein</fullName>
    </submittedName>
</protein>
<organism evidence="1 2">
    <name type="scientific">Eikenella halliae</name>
    <dbReference type="NCBI Taxonomy" id="1795832"/>
    <lineage>
        <taxon>Bacteria</taxon>
        <taxon>Pseudomonadati</taxon>
        <taxon>Pseudomonadota</taxon>
        <taxon>Betaproteobacteria</taxon>
        <taxon>Neisseriales</taxon>
        <taxon>Neisseriaceae</taxon>
        <taxon>Eikenella</taxon>
    </lineage>
</organism>
<evidence type="ECO:0000313" key="1">
    <source>
        <dbReference type="EMBL" id="OAM43478.1"/>
    </source>
</evidence>
<dbReference type="AlphaFoldDB" id="A0A1B6VZA1"/>
<keyword evidence="2" id="KW-1185">Reference proteome</keyword>
<dbReference type="EMBL" id="LXSQ01000014">
    <property type="protein sequence ID" value="OAM43478.1"/>
    <property type="molecule type" value="Genomic_DNA"/>
</dbReference>
<dbReference type="Proteomes" id="UP000077726">
    <property type="component" value="Unassembled WGS sequence"/>
</dbReference>
<reference evidence="2" key="1">
    <citation type="submission" date="2016-05" db="EMBL/GenBank/DDBJ databases">
        <title>Draft genome of Corynebacterium afermentans subsp. afermentans LCDC 88199T.</title>
        <authorList>
            <person name="Bernier A.-M."/>
            <person name="Bernard K."/>
        </authorList>
    </citation>
    <scope>NUCLEOTIDE SEQUENCE [LARGE SCALE GENOMIC DNA]</scope>
    <source>
        <strain evidence="2">NML130454</strain>
    </source>
</reference>